<dbReference type="SUPFAM" id="SSF53254">
    <property type="entry name" value="Phosphoglycerate mutase-like"/>
    <property type="match status" value="1"/>
</dbReference>
<dbReference type="InterPro" id="IPR013078">
    <property type="entry name" value="His_Pase_superF_clade-1"/>
</dbReference>
<sequence>MRSMTQLFLIRHGEACILKDGIVNDYGLTELGVAQARKLRDRLVSSGEIQADVWISSSYLRAKQTAEIIAEGLKVSIILDDDFQEMRPGQALGMNKESLDELLALHNPRRNPFSSIAPEAENWPQFVLRVGTALERIFHQYEGKTVAIVCHGGVIDCSFQFFFGLNAFEMPKVGFHTEHTSITHWSKEEDETWSLIKYNDARHLEGSAVFY</sequence>
<dbReference type="SMART" id="SM00855">
    <property type="entry name" value="PGAM"/>
    <property type="match status" value="1"/>
</dbReference>
<proteinExistence type="predicted"/>
<dbReference type="GO" id="GO:0005737">
    <property type="term" value="C:cytoplasm"/>
    <property type="evidence" value="ECO:0007669"/>
    <property type="project" value="TreeGrafter"/>
</dbReference>
<dbReference type="Proteomes" id="UP000266482">
    <property type="component" value="Unassembled WGS sequence"/>
</dbReference>
<keyword evidence="2" id="KW-1185">Reference proteome</keyword>
<protein>
    <submittedName>
        <fullName evidence="1">Histidine phosphatase family protein</fullName>
    </submittedName>
</protein>
<dbReference type="PIRSF" id="PIRSF000709">
    <property type="entry name" value="6PFK_2-Ptase"/>
    <property type="match status" value="1"/>
</dbReference>
<dbReference type="GO" id="GO:0016791">
    <property type="term" value="F:phosphatase activity"/>
    <property type="evidence" value="ECO:0007669"/>
    <property type="project" value="TreeGrafter"/>
</dbReference>
<dbReference type="PANTHER" id="PTHR48100:SF59">
    <property type="entry name" value="ADENOSYLCOBALAMIN_ALPHA-RIBAZOLE PHOSPHATASE"/>
    <property type="match status" value="1"/>
</dbReference>
<gene>
    <name evidence="1" type="ORF">D3P08_03450</name>
</gene>
<dbReference type="CDD" id="cd07067">
    <property type="entry name" value="HP_PGM_like"/>
    <property type="match status" value="1"/>
</dbReference>
<dbReference type="InterPro" id="IPR050275">
    <property type="entry name" value="PGM_Phosphatase"/>
</dbReference>
<dbReference type="AlphaFoldDB" id="A0A3A1VFY5"/>
<dbReference type="EMBL" id="QXQA01000002">
    <property type="protein sequence ID" value="RIX59224.1"/>
    <property type="molecule type" value="Genomic_DNA"/>
</dbReference>
<dbReference type="PANTHER" id="PTHR48100">
    <property type="entry name" value="BROAD-SPECIFICITY PHOSPHATASE YOR283W-RELATED"/>
    <property type="match status" value="1"/>
</dbReference>
<dbReference type="Pfam" id="PF00300">
    <property type="entry name" value="His_Phos_1"/>
    <property type="match status" value="1"/>
</dbReference>
<evidence type="ECO:0000313" key="2">
    <source>
        <dbReference type="Proteomes" id="UP000266482"/>
    </source>
</evidence>
<comment type="caution">
    <text evidence="1">The sequence shown here is derived from an EMBL/GenBank/DDBJ whole genome shotgun (WGS) entry which is preliminary data.</text>
</comment>
<reference evidence="1 2" key="1">
    <citation type="submission" date="2018-09" db="EMBL/GenBank/DDBJ databases">
        <title>Paenibacillus aracenensis nov. sp. isolated from a cave in southern Spain.</title>
        <authorList>
            <person name="Jurado V."/>
            <person name="Gutierrez-Patricio S."/>
            <person name="Gonzalez-Pimentel J.L."/>
            <person name="Miller A.Z."/>
            <person name="Laiz L."/>
            <person name="Saiz-Jimenez C."/>
        </authorList>
    </citation>
    <scope>NUCLEOTIDE SEQUENCE [LARGE SCALE GENOMIC DNA]</scope>
    <source>
        <strain evidence="1 2">DSM 22867</strain>
    </source>
</reference>
<accession>A0A3A1VFY5</accession>
<evidence type="ECO:0000313" key="1">
    <source>
        <dbReference type="EMBL" id="RIX59224.1"/>
    </source>
</evidence>
<dbReference type="Gene3D" id="3.40.50.1240">
    <property type="entry name" value="Phosphoglycerate mutase-like"/>
    <property type="match status" value="1"/>
</dbReference>
<name>A0A3A1VFY5_9BACL</name>
<dbReference type="InterPro" id="IPR029033">
    <property type="entry name" value="His_PPase_superfam"/>
</dbReference>
<organism evidence="1 2">
    <name type="scientific">Paenibacillus nanensis</name>
    <dbReference type="NCBI Taxonomy" id="393251"/>
    <lineage>
        <taxon>Bacteria</taxon>
        <taxon>Bacillati</taxon>
        <taxon>Bacillota</taxon>
        <taxon>Bacilli</taxon>
        <taxon>Bacillales</taxon>
        <taxon>Paenibacillaceae</taxon>
        <taxon>Paenibacillus</taxon>
    </lineage>
</organism>